<dbReference type="EMBL" id="KL197739">
    <property type="protein sequence ID" value="KDQ52627.1"/>
    <property type="molecule type" value="Genomic_DNA"/>
</dbReference>
<dbReference type="InParanoid" id="A0A067PMU6"/>
<evidence type="ECO:0000256" key="1">
    <source>
        <dbReference type="SAM" id="MobiDB-lite"/>
    </source>
</evidence>
<evidence type="ECO:0000256" key="2">
    <source>
        <dbReference type="SAM" id="Phobius"/>
    </source>
</evidence>
<evidence type="ECO:0000313" key="4">
    <source>
        <dbReference type="Proteomes" id="UP000027265"/>
    </source>
</evidence>
<keyword evidence="2" id="KW-1133">Transmembrane helix</keyword>
<reference evidence="4" key="1">
    <citation type="journal article" date="2014" name="Proc. Natl. Acad. Sci. U.S.A.">
        <title>Extensive sampling of basidiomycete genomes demonstrates inadequacy of the white-rot/brown-rot paradigm for wood decay fungi.</title>
        <authorList>
            <person name="Riley R."/>
            <person name="Salamov A.A."/>
            <person name="Brown D.W."/>
            <person name="Nagy L.G."/>
            <person name="Floudas D."/>
            <person name="Held B.W."/>
            <person name="Levasseur A."/>
            <person name="Lombard V."/>
            <person name="Morin E."/>
            <person name="Otillar R."/>
            <person name="Lindquist E.A."/>
            <person name="Sun H."/>
            <person name="LaButti K.M."/>
            <person name="Schmutz J."/>
            <person name="Jabbour D."/>
            <person name="Luo H."/>
            <person name="Baker S.E."/>
            <person name="Pisabarro A.G."/>
            <person name="Walton J.D."/>
            <person name="Blanchette R.A."/>
            <person name="Henrissat B."/>
            <person name="Martin F."/>
            <person name="Cullen D."/>
            <person name="Hibbett D.S."/>
            <person name="Grigoriev I.V."/>
        </authorList>
    </citation>
    <scope>NUCLEOTIDE SEQUENCE [LARGE SCALE GENOMIC DNA]</scope>
    <source>
        <strain evidence="4">MUCL 33604</strain>
    </source>
</reference>
<dbReference type="AlphaFoldDB" id="A0A067PMU6"/>
<organism evidence="3 4">
    <name type="scientific">Jaapia argillacea MUCL 33604</name>
    <dbReference type="NCBI Taxonomy" id="933084"/>
    <lineage>
        <taxon>Eukaryota</taxon>
        <taxon>Fungi</taxon>
        <taxon>Dikarya</taxon>
        <taxon>Basidiomycota</taxon>
        <taxon>Agaricomycotina</taxon>
        <taxon>Agaricomycetes</taxon>
        <taxon>Agaricomycetidae</taxon>
        <taxon>Jaapiales</taxon>
        <taxon>Jaapiaceae</taxon>
        <taxon>Jaapia</taxon>
    </lineage>
</organism>
<dbReference type="HOGENOM" id="CLU_1034630_0_0_1"/>
<feature type="compositionally biased region" description="Basic and acidic residues" evidence="1">
    <location>
        <begin position="79"/>
        <end position="92"/>
    </location>
</feature>
<keyword evidence="2" id="KW-0812">Transmembrane</keyword>
<protein>
    <submittedName>
        <fullName evidence="3">Uncharacterized protein</fullName>
    </submittedName>
</protein>
<evidence type="ECO:0000313" key="3">
    <source>
        <dbReference type="EMBL" id="KDQ52627.1"/>
    </source>
</evidence>
<proteinExistence type="predicted"/>
<feature type="region of interest" description="Disordered" evidence="1">
    <location>
        <begin position="72"/>
        <end position="96"/>
    </location>
</feature>
<dbReference type="OrthoDB" id="3149423at2759"/>
<dbReference type="Proteomes" id="UP000027265">
    <property type="component" value="Unassembled WGS sequence"/>
</dbReference>
<feature type="transmembrane region" description="Helical" evidence="2">
    <location>
        <begin position="14"/>
        <end position="34"/>
    </location>
</feature>
<keyword evidence="4" id="KW-1185">Reference proteome</keyword>
<keyword evidence="2" id="KW-0472">Membrane</keyword>
<name>A0A067PMU6_9AGAM</name>
<accession>A0A067PMU6</accession>
<gene>
    <name evidence="3" type="ORF">JAAARDRAFT_50266</name>
</gene>
<sequence length="269" mass="30671">MKARQMTAAAEQSFVASLWLYHCLLALFSLFLLLRGCEHGGKKDVVRRAEEDIRDLDGVTIPDSLTTKISNWFGNQAKGGDKSDNEGERSDDQGAPWWTSKWTLNKVVRIEYQEELAKEWRGLGSKIGLYTSLVTKKIDSLTKAEKGKLEKLVEKWNNEGADPKYQRQIVEKELPKSADKFIDEISRQFGAVVTMMVSYVDEFGDVKKTKFETLSCKPTRKSFSLVSKTFKNWTFEEFGDWAAGEFGKSIHCKNFPPSKLSNFNVTHFL</sequence>